<gene>
    <name evidence="2" type="ORF">HUJ06_010091</name>
</gene>
<evidence type="ECO:0000313" key="2">
    <source>
        <dbReference type="EMBL" id="DAD31240.1"/>
    </source>
</evidence>
<dbReference type="Proteomes" id="UP000607653">
    <property type="component" value="Unassembled WGS sequence"/>
</dbReference>
<proteinExistence type="predicted"/>
<evidence type="ECO:0000313" key="3">
    <source>
        <dbReference type="Proteomes" id="UP000607653"/>
    </source>
</evidence>
<keyword evidence="1" id="KW-0812">Transmembrane</keyword>
<protein>
    <submittedName>
        <fullName evidence="2">Uncharacterized protein</fullName>
    </submittedName>
</protein>
<keyword evidence="1" id="KW-1133">Transmembrane helix</keyword>
<accession>A0A822YFD4</accession>
<evidence type="ECO:0000256" key="1">
    <source>
        <dbReference type="SAM" id="Phobius"/>
    </source>
</evidence>
<sequence length="92" mass="10817">MTDMFICRLDESHTKDFGEVICNSIPFTTRRMLFASSFMCLFSRPSRYFSGSHCSVPNSHCISFVIKRKTLCKTIIYFYLMCILVSINYVEW</sequence>
<reference evidence="2 3" key="1">
    <citation type="journal article" date="2020" name="Mol. Biol. Evol.">
        <title>Distinct Expression and Methylation Patterns for Genes with Different Fates following a Single Whole-Genome Duplication in Flowering Plants.</title>
        <authorList>
            <person name="Shi T."/>
            <person name="Rahmani R.S."/>
            <person name="Gugger P.F."/>
            <person name="Wang M."/>
            <person name="Li H."/>
            <person name="Zhang Y."/>
            <person name="Li Z."/>
            <person name="Wang Q."/>
            <person name="Van de Peer Y."/>
            <person name="Marchal K."/>
            <person name="Chen J."/>
        </authorList>
    </citation>
    <scope>NUCLEOTIDE SEQUENCE [LARGE SCALE GENOMIC DNA]</scope>
    <source>
        <tissue evidence="2">Leaf</tissue>
    </source>
</reference>
<comment type="caution">
    <text evidence="2">The sequence shown here is derived from an EMBL/GenBank/DDBJ whole genome shotgun (WGS) entry which is preliminary data.</text>
</comment>
<organism evidence="2 3">
    <name type="scientific">Nelumbo nucifera</name>
    <name type="common">Sacred lotus</name>
    <dbReference type="NCBI Taxonomy" id="4432"/>
    <lineage>
        <taxon>Eukaryota</taxon>
        <taxon>Viridiplantae</taxon>
        <taxon>Streptophyta</taxon>
        <taxon>Embryophyta</taxon>
        <taxon>Tracheophyta</taxon>
        <taxon>Spermatophyta</taxon>
        <taxon>Magnoliopsida</taxon>
        <taxon>Proteales</taxon>
        <taxon>Nelumbonaceae</taxon>
        <taxon>Nelumbo</taxon>
    </lineage>
</organism>
<keyword evidence="1" id="KW-0472">Membrane</keyword>
<keyword evidence="3" id="KW-1185">Reference proteome</keyword>
<name>A0A822YFD4_NELNU</name>
<dbReference type="AlphaFoldDB" id="A0A822YFD4"/>
<feature type="transmembrane region" description="Helical" evidence="1">
    <location>
        <begin position="74"/>
        <end position="90"/>
    </location>
</feature>
<dbReference type="EMBL" id="DUZY01000003">
    <property type="protein sequence ID" value="DAD31240.1"/>
    <property type="molecule type" value="Genomic_DNA"/>
</dbReference>